<reference evidence="2" key="1">
    <citation type="submission" date="2020-03" db="EMBL/GenBank/DDBJ databases">
        <authorList>
            <person name="Olsen N.S."/>
            <person name="Forero-Junco L."/>
            <person name="Kot W."/>
            <person name="Hansen L.H."/>
        </authorList>
    </citation>
    <scope>NUCLEOTIDE SEQUENCE [LARGE SCALE GENOMIC DNA]</scope>
</reference>
<name>A0A6H2A9A4_9CAUD</name>
<evidence type="ECO:0000313" key="1">
    <source>
        <dbReference type="EMBL" id="QJB22651.1"/>
    </source>
</evidence>
<accession>A0A6H2A9A4</accession>
<protein>
    <submittedName>
        <fullName evidence="1">Uncharacterized protein</fullName>
    </submittedName>
</protein>
<gene>
    <name evidence="1" type="ORF">fnug_8</name>
</gene>
<dbReference type="EMBL" id="MT133560">
    <property type="protein sequence ID" value="QJB22651.1"/>
    <property type="molecule type" value="Genomic_DNA"/>
</dbReference>
<proteinExistence type="predicted"/>
<organism evidence="1 2">
    <name type="scientific">Pseudomonas phage fnug</name>
    <dbReference type="NCBI Taxonomy" id="2719836"/>
    <lineage>
        <taxon>Viruses</taxon>
        <taxon>Duplodnaviria</taxon>
        <taxon>Heunggongvirae</taxon>
        <taxon>Uroviricota</taxon>
        <taxon>Caudoviricetes</taxon>
        <taxon>Chimalliviridae</taxon>
        <taxon>Phikzvirus</taxon>
        <taxon>Phikzvirus phiKZ</taxon>
    </lineage>
</organism>
<dbReference type="Proteomes" id="UP000502535">
    <property type="component" value="Segment"/>
</dbReference>
<sequence>MTEQKISSEAVSAFIRSRGDHVCSIRDTMHVYVESDEVIVKIIDNNSGGSATHYSGCDVNNFERMYGSA</sequence>
<evidence type="ECO:0000313" key="2">
    <source>
        <dbReference type="Proteomes" id="UP000502535"/>
    </source>
</evidence>